<dbReference type="Pfam" id="PF00930">
    <property type="entry name" value="DPPIV_N"/>
    <property type="match status" value="1"/>
</dbReference>
<dbReference type="GO" id="GO:0008239">
    <property type="term" value="F:dipeptidyl-peptidase activity"/>
    <property type="evidence" value="ECO:0007669"/>
    <property type="project" value="TreeGrafter"/>
</dbReference>
<reference evidence="4 5" key="1">
    <citation type="journal article" date="2011" name="ISME J.">
        <title>Community ecology of hot spring cyanobacterial mats: predominant populations and their functional potential.</title>
        <authorList>
            <person name="Klatt C.G."/>
            <person name="Wood J.M."/>
            <person name="Rusch D.B."/>
            <person name="Bateson M.M."/>
            <person name="Hamamura N."/>
            <person name="Heidelberg J.F."/>
            <person name="Grossman A.R."/>
            <person name="Bhaya D."/>
            <person name="Cohan F.M."/>
            <person name="Kuhl M."/>
            <person name="Bryant D.A."/>
            <person name="Ward D.M."/>
        </authorList>
    </citation>
    <scope>NUCLEOTIDE SEQUENCE [LARGE SCALE GENOMIC DNA]</scope>
    <source>
        <strain evidence="4">OS</strain>
    </source>
</reference>
<dbReference type="InterPro" id="IPR029058">
    <property type="entry name" value="AB_hydrolase_fold"/>
</dbReference>
<organism evidence="4 5">
    <name type="scientific">Candidatus Thermochlorobacter aerophilus</name>
    <dbReference type="NCBI Taxonomy" id="1868324"/>
    <lineage>
        <taxon>Bacteria</taxon>
        <taxon>Pseudomonadati</taxon>
        <taxon>Chlorobiota</taxon>
        <taxon>Chlorobiia</taxon>
        <taxon>Chlorobiales</taxon>
        <taxon>Candidatus Thermochlorobacteriaceae</taxon>
        <taxon>Candidatus Thermochlorobacter</taxon>
    </lineage>
</organism>
<feature type="domain" description="Dipeptidylpeptidase IV N-terminal" evidence="3">
    <location>
        <begin position="115"/>
        <end position="457"/>
    </location>
</feature>
<dbReference type="SUPFAM" id="SSF53474">
    <property type="entry name" value="alpha/beta-Hydrolases"/>
    <property type="match status" value="1"/>
</dbReference>
<dbReference type="Gene3D" id="3.40.50.1820">
    <property type="entry name" value="alpha/beta hydrolase"/>
    <property type="match status" value="1"/>
</dbReference>
<feature type="domain" description="Peptidase S9 prolyl oligopeptidase catalytic" evidence="2">
    <location>
        <begin position="545"/>
        <end position="743"/>
    </location>
</feature>
<dbReference type="FunFam" id="3.40.50.1820:FF:000003">
    <property type="entry name" value="Dipeptidyl peptidase 4"/>
    <property type="match status" value="1"/>
</dbReference>
<dbReference type="InterPro" id="IPR002469">
    <property type="entry name" value="Peptidase_S9B_N"/>
</dbReference>
<keyword evidence="1" id="KW-0325">Glycoprotein</keyword>
<dbReference type="InterPro" id="IPR001375">
    <property type="entry name" value="Peptidase_S9_cat"/>
</dbReference>
<evidence type="ECO:0000259" key="2">
    <source>
        <dbReference type="Pfam" id="PF00326"/>
    </source>
</evidence>
<dbReference type="GO" id="GO:0006508">
    <property type="term" value="P:proteolysis"/>
    <property type="evidence" value="ECO:0007669"/>
    <property type="project" value="InterPro"/>
</dbReference>
<dbReference type="EMBL" id="PHFL01000039">
    <property type="protein sequence ID" value="RFM24386.1"/>
    <property type="molecule type" value="Genomic_DNA"/>
</dbReference>
<accession>A0A395M0U5</accession>
<dbReference type="SUPFAM" id="SSF82171">
    <property type="entry name" value="DPP6 N-terminal domain-like"/>
    <property type="match status" value="1"/>
</dbReference>
<comment type="caution">
    <text evidence="4">The sequence shown here is derived from an EMBL/GenBank/DDBJ whole genome shotgun (WGS) entry which is preliminary data.</text>
</comment>
<proteinExistence type="predicted"/>
<sequence>MEELASNNFKKLIIHTMSRLLLACLFLWVSVESFAQQKNFSLEEIFKSRKFLPRFVEGFNWFSDQRYAALETDDATKTIQIVLIHALTGEKEILARGEDLKFFGRPIDFAHFEISRDKEHILLTGALPARRLKTGGDVYLYNCKTKLVRKLSSTKGEYEIVKLSPDGKKVGYVRDKNLFVYDIASGKETQLTRDGNANILNGVFDWVYEEEFSIIDGWQWSPDSKHIAFWQLDQSQVPAFKIAKYDSLYLSFLEYRYPKAGDKNSRVKIGVVSVDTRRPQPTFIDLGDNPDIYIPRIDWLPDAKRLAYQRLNRQQNQLELFFYDIEQKQSRLILTERSDAWIEVENDAYRFLSDGFIWSSDRDGYQHFYLYGYDGSLKAQLTKGEFDDDALVYVDEPQQTLYFTSAKESPLERHLYSVKFDGSDLKKLTSEPGTHSATFSPDGSLYYHTYSNVSTPPKFYLRKKDGSLVRELENNAALEKTLSDYAMGKVQFLTFQNPSGISLNAWLLLPANFDSTKKYPVLMHVYGGPGSQTVRNLWGSVSLWYHYLSQQGYLVFSVDNRGTGFRGAAFKKQTYKQLGILETEDQVAGAKFLASLPFVDRSRIGIYGWSYGGYMASMCMTYGNAQGEQVFKLGIAGAPVTHWKFYDTIYTERYMDTPQRNPKGYEISAPLTYADKLKGHFLLIHGTLDDNVHFQNSATFAKKLQESGKLFYTMFYPEQYHGIRGPARFHLHQLMTQFILEKL</sequence>
<evidence type="ECO:0000313" key="5">
    <source>
        <dbReference type="Proteomes" id="UP000266389"/>
    </source>
</evidence>
<evidence type="ECO:0000313" key="4">
    <source>
        <dbReference type="EMBL" id="RFM24386.1"/>
    </source>
</evidence>
<dbReference type="PANTHER" id="PTHR11731">
    <property type="entry name" value="PROTEASE FAMILY S9B,C DIPEPTIDYL-PEPTIDASE IV-RELATED"/>
    <property type="match status" value="1"/>
</dbReference>
<evidence type="ECO:0000256" key="1">
    <source>
        <dbReference type="ARBA" id="ARBA00023180"/>
    </source>
</evidence>
<dbReference type="PANTHER" id="PTHR11731:SF193">
    <property type="entry name" value="DIPEPTIDYL PEPTIDASE 9"/>
    <property type="match status" value="1"/>
</dbReference>
<gene>
    <name evidence="4" type="ORF">D0433_05185</name>
</gene>
<evidence type="ECO:0000259" key="3">
    <source>
        <dbReference type="Pfam" id="PF00930"/>
    </source>
</evidence>
<dbReference type="Proteomes" id="UP000266389">
    <property type="component" value="Unassembled WGS sequence"/>
</dbReference>
<dbReference type="Pfam" id="PF00326">
    <property type="entry name" value="Peptidase_S9"/>
    <property type="match status" value="1"/>
</dbReference>
<dbReference type="InterPro" id="IPR050278">
    <property type="entry name" value="Serine_Prot_S9B/DPPIV"/>
</dbReference>
<dbReference type="GO" id="GO:0008236">
    <property type="term" value="F:serine-type peptidase activity"/>
    <property type="evidence" value="ECO:0007669"/>
    <property type="project" value="InterPro"/>
</dbReference>
<dbReference type="Gene3D" id="2.140.10.30">
    <property type="entry name" value="Dipeptidylpeptidase IV, N-terminal domain"/>
    <property type="match status" value="1"/>
</dbReference>
<protein>
    <submittedName>
        <fullName evidence="4">S9 family peptidase</fullName>
    </submittedName>
</protein>
<dbReference type="AlphaFoldDB" id="A0A395M0U5"/>
<name>A0A395M0U5_9BACT</name>